<organism evidence="1 2">
    <name type="scientific">Amycolatopsis carbonis</name>
    <dbReference type="NCBI Taxonomy" id="715471"/>
    <lineage>
        <taxon>Bacteria</taxon>
        <taxon>Bacillati</taxon>
        <taxon>Actinomycetota</taxon>
        <taxon>Actinomycetes</taxon>
        <taxon>Pseudonocardiales</taxon>
        <taxon>Pseudonocardiaceae</taxon>
        <taxon>Amycolatopsis</taxon>
    </lineage>
</organism>
<sequence>MSAVELFEDVKTLIMSSALASAGDNLDGMTLDFDYYLIYTCSSLADGTITKTADPNQLLIAACTAHRDATPTLVAEEITTAWLRDLRYGFRETHRLRQTTTRVELDFATQTSEHGIFVTGLITVQWPAFR</sequence>
<evidence type="ECO:0000313" key="1">
    <source>
        <dbReference type="EMBL" id="WIX76717.1"/>
    </source>
</evidence>
<accession>A0A9Y2IAX3</accession>
<gene>
    <name evidence="1" type="ORF">QRX50_35500</name>
</gene>
<name>A0A9Y2IAX3_9PSEU</name>
<keyword evidence="2" id="KW-1185">Reference proteome</keyword>
<evidence type="ECO:0000313" key="2">
    <source>
        <dbReference type="Proteomes" id="UP001236014"/>
    </source>
</evidence>
<reference evidence="1 2" key="1">
    <citation type="submission" date="2023-06" db="EMBL/GenBank/DDBJ databases">
        <authorList>
            <person name="Oyuntsetseg B."/>
            <person name="Kim S.B."/>
        </authorList>
    </citation>
    <scope>NUCLEOTIDE SEQUENCE [LARGE SCALE GENOMIC DNA]</scope>
    <source>
        <strain evidence="1 2">2-15</strain>
    </source>
</reference>
<dbReference type="EMBL" id="CP127294">
    <property type="protein sequence ID" value="WIX76717.1"/>
    <property type="molecule type" value="Genomic_DNA"/>
</dbReference>
<dbReference type="AlphaFoldDB" id="A0A9Y2IAX3"/>
<dbReference type="KEGG" id="acab:QRX50_35500"/>
<protein>
    <submittedName>
        <fullName evidence="1">Uncharacterized protein</fullName>
    </submittedName>
</protein>
<dbReference type="Proteomes" id="UP001236014">
    <property type="component" value="Chromosome"/>
</dbReference>
<dbReference type="RefSeq" id="WP_285967465.1">
    <property type="nucleotide sequence ID" value="NZ_CP127294.1"/>
</dbReference>
<proteinExistence type="predicted"/>